<gene>
    <name evidence="2" type="ORF">PR048_006298</name>
</gene>
<keyword evidence="3" id="KW-1185">Reference proteome</keyword>
<reference evidence="2 3" key="1">
    <citation type="submission" date="2023-02" db="EMBL/GenBank/DDBJ databases">
        <title>LHISI_Scaffold_Assembly.</title>
        <authorList>
            <person name="Stuart O.P."/>
            <person name="Cleave R."/>
            <person name="Magrath M.J.L."/>
            <person name="Mikheyev A.S."/>
        </authorList>
    </citation>
    <scope>NUCLEOTIDE SEQUENCE [LARGE SCALE GENOMIC DNA]</scope>
    <source>
        <strain evidence="2">Daus_M_001</strain>
        <tissue evidence="2">Leg muscle</tissue>
    </source>
</reference>
<dbReference type="EMBL" id="JARBHB010000002">
    <property type="protein sequence ID" value="KAJ8893698.1"/>
    <property type="molecule type" value="Genomic_DNA"/>
</dbReference>
<accession>A0ABQ9IAN4</accession>
<evidence type="ECO:0000256" key="1">
    <source>
        <dbReference type="SAM" id="MobiDB-lite"/>
    </source>
</evidence>
<comment type="caution">
    <text evidence="2">The sequence shown here is derived from an EMBL/GenBank/DDBJ whole genome shotgun (WGS) entry which is preliminary data.</text>
</comment>
<feature type="non-terminal residue" evidence="2">
    <location>
        <position position="208"/>
    </location>
</feature>
<name>A0ABQ9IAN4_9NEOP</name>
<organism evidence="2 3">
    <name type="scientific">Dryococelus australis</name>
    <dbReference type="NCBI Taxonomy" id="614101"/>
    <lineage>
        <taxon>Eukaryota</taxon>
        <taxon>Metazoa</taxon>
        <taxon>Ecdysozoa</taxon>
        <taxon>Arthropoda</taxon>
        <taxon>Hexapoda</taxon>
        <taxon>Insecta</taxon>
        <taxon>Pterygota</taxon>
        <taxon>Neoptera</taxon>
        <taxon>Polyneoptera</taxon>
        <taxon>Phasmatodea</taxon>
        <taxon>Verophasmatodea</taxon>
        <taxon>Anareolatae</taxon>
        <taxon>Phasmatidae</taxon>
        <taxon>Eurycanthinae</taxon>
        <taxon>Dryococelus</taxon>
    </lineage>
</organism>
<evidence type="ECO:0000313" key="3">
    <source>
        <dbReference type="Proteomes" id="UP001159363"/>
    </source>
</evidence>
<sequence>MNHTVHESTSLTPWEVLTGTRSEVFGLNELPSPPITIGEVTTSAEERREEMLQFVKRRLEKKEYIKKKKSYPPGQLVLTLALNVGKKWLHITKNHLQLYEGPYEISRVINKTFYELKDSTTGEVVGNLNLAASRAYVTPLSPTHHLSDVFVVKASILAKISRTAPVIRNHSTEFSTFTEETSKQGTTAGLRVETSESTRRYSKRNKKN</sequence>
<protein>
    <submittedName>
        <fullName evidence="2">Uncharacterized protein</fullName>
    </submittedName>
</protein>
<evidence type="ECO:0000313" key="2">
    <source>
        <dbReference type="EMBL" id="KAJ8893698.1"/>
    </source>
</evidence>
<feature type="region of interest" description="Disordered" evidence="1">
    <location>
        <begin position="185"/>
        <end position="208"/>
    </location>
</feature>
<proteinExistence type="predicted"/>
<dbReference type="Proteomes" id="UP001159363">
    <property type="component" value="Chromosome 2"/>
</dbReference>